<evidence type="ECO:0000313" key="3">
    <source>
        <dbReference type="Proteomes" id="UP000240996"/>
    </source>
</evidence>
<name>A0A2T4YVF2_9SPHN</name>
<gene>
    <name evidence="2" type="ORF">C8J24_1181</name>
</gene>
<proteinExistence type="predicted"/>
<dbReference type="Proteomes" id="UP000240996">
    <property type="component" value="Unassembled WGS sequence"/>
</dbReference>
<accession>A0A2T4YVF2</accession>
<sequence length="37" mass="3786">MSSIHFESAKRILLSFAGALVFAGIAISAATPIIPIA</sequence>
<protein>
    <submittedName>
        <fullName evidence="2">Uncharacterized protein</fullName>
    </submittedName>
</protein>
<evidence type="ECO:0000256" key="1">
    <source>
        <dbReference type="SAM" id="Phobius"/>
    </source>
</evidence>
<keyword evidence="1" id="KW-0472">Membrane</keyword>
<dbReference type="EMBL" id="PZZN01000001">
    <property type="protein sequence ID" value="PTM47779.1"/>
    <property type="molecule type" value="Genomic_DNA"/>
</dbReference>
<dbReference type="AlphaFoldDB" id="A0A2T4YVF2"/>
<keyword evidence="1" id="KW-0812">Transmembrane</keyword>
<reference evidence="2 3" key="1">
    <citation type="submission" date="2018-04" db="EMBL/GenBank/DDBJ databases">
        <title>Genomic Encyclopedia of Type Strains, Phase III (KMG-III): the genomes of soil and plant-associated and newly described type strains.</title>
        <authorList>
            <person name="Whitman W."/>
        </authorList>
    </citation>
    <scope>NUCLEOTIDE SEQUENCE [LARGE SCALE GENOMIC DNA]</scope>
    <source>
        <strain evidence="2 3">NW12</strain>
    </source>
</reference>
<evidence type="ECO:0000313" key="2">
    <source>
        <dbReference type="EMBL" id="PTM47779.1"/>
    </source>
</evidence>
<comment type="caution">
    <text evidence="2">The sequence shown here is derived from an EMBL/GenBank/DDBJ whole genome shotgun (WGS) entry which is preliminary data.</text>
</comment>
<keyword evidence="1" id="KW-1133">Transmembrane helix</keyword>
<feature type="transmembrane region" description="Helical" evidence="1">
    <location>
        <begin position="12"/>
        <end position="34"/>
    </location>
</feature>
<organism evidence="2 3">
    <name type="scientific">Sphingomonas aerolata</name>
    <dbReference type="NCBI Taxonomy" id="185951"/>
    <lineage>
        <taxon>Bacteria</taxon>
        <taxon>Pseudomonadati</taxon>
        <taxon>Pseudomonadota</taxon>
        <taxon>Alphaproteobacteria</taxon>
        <taxon>Sphingomonadales</taxon>
        <taxon>Sphingomonadaceae</taxon>
        <taxon>Sphingomonas</taxon>
    </lineage>
</organism>
<keyword evidence="3" id="KW-1185">Reference proteome</keyword>